<accession>A0A3G4ZQ48</accession>
<evidence type="ECO:0000313" key="1">
    <source>
        <dbReference type="EMBL" id="AYV77028.1"/>
    </source>
</evidence>
<protein>
    <submittedName>
        <fullName evidence="1">Uncharacterized protein</fullName>
    </submittedName>
</protein>
<sequence>MDSYYCLNIFGCLSNPSRFVEVDNLVKEEEDKNIVTKPIFMKDLKDIDNNENSFMVKNNKIYIDNNFID</sequence>
<gene>
    <name evidence="1" type="ORF">Barrevirus8_14</name>
</gene>
<name>A0A3G4ZQ48_9VIRU</name>
<dbReference type="EMBL" id="MK072005">
    <property type="protein sequence ID" value="AYV77028.1"/>
    <property type="molecule type" value="Genomic_DNA"/>
</dbReference>
<organism evidence="1">
    <name type="scientific">Barrevirus sp</name>
    <dbReference type="NCBI Taxonomy" id="2487763"/>
    <lineage>
        <taxon>Viruses</taxon>
        <taxon>Varidnaviria</taxon>
        <taxon>Bamfordvirae</taxon>
        <taxon>Nucleocytoviricota</taxon>
        <taxon>Megaviricetes</taxon>
        <taxon>Imitervirales</taxon>
        <taxon>Mimiviridae</taxon>
        <taxon>Klosneuvirinae</taxon>
    </lineage>
</organism>
<proteinExistence type="predicted"/>
<reference evidence="1" key="1">
    <citation type="submission" date="2018-10" db="EMBL/GenBank/DDBJ databases">
        <title>Hidden diversity of soil giant viruses.</title>
        <authorList>
            <person name="Schulz F."/>
            <person name="Alteio L."/>
            <person name="Goudeau D."/>
            <person name="Ryan E.M."/>
            <person name="Malmstrom R.R."/>
            <person name="Blanchard J."/>
            <person name="Woyke T."/>
        </authorList>
    </citation>
    <scope>NUCLEOTIDE SEQUENCE</scope>
    <source>
        <strain evidence="1">BAV1</strain>
    </source>
</reference>